<dbReference type="OrthoDB" id="2972896at2"/>
<dbReference type="AlphaFoldDB" id="A0A1G8VSA7"/>
<keyword evidence="1" id="KW-1133">Transmembrane helix</keyword>
<name>A0A1G8VSA7_9BACI</name>
<gene>
    <name evidence="2" type="ORF">SAMN04490247_2868</name>
</gene>
<evidence type="ECO:0000313" key="2">
    <source>
        <dbReference type="EMBL" id="SDJ68884.1"/>
    </source>
</evidence>
<accession>A0A1G8VSA7</accession>
<protein>
    <submittedName>
        <fullName evidence="2">Uncharacterized protein</fullName>
    </submittedName>
</protein>
<evidence type="ECO:0000256" key="1">
    <source>
        <dbReference type="SAM" id="Phobius"/>
    </source>
</evidence>
<dbReference type="RefSeq" id="WP_093194541.1">
    <property type="nucleotide sequence ID" value="NZ_FNEV01000010.1"/>
</dbReference>
<sequence length="72" mass="7886">MFYSLTFQKIVLFSAIGLIVGALIGFAGVLGFGLDGSIFIISVLLSMLLVFAAAMFAELYHIREAINRSRNR</sequence>
<reference evidence="3" key="1">
    <citation type="submission" date="2016-10" db="EMBL/GenBank/DDBJ databases">
        <authorList>
            <person name="Varghese N."/>
            <person name="Submissions S."/>
        </authorList>
    </citation>
    <scope>NUCLEOTIDE SEQUENCE [LARGE SCALE GENOMIC DNA]</scope>
    <source>
        <strain evidence="3">DSM 4771</strain>
    </source>
</reference>
<evidence type="ECO:0000313" key="3">
    <source>
        <dbReference type="Proteomes" id="UP000199225"/>
    </source>
</evidence>
<organism evidence="2 3">
    <name type="scientific">Salimicrobium halophilum</name>
    <dbReference type="NCBI Taxonomy" id="86666"/>
    <lineage>
        <taxon>Bacteria</taxon>
        <taxon>Bacillati</taxon>
        <taxon>Bacillota</taxon>
        <taxon>Bacilli</taxon>
        <taxon>Bacillales</taxon>
        <taxon>Bacillaceae</taxon>
        <taxon>Salimicrobium</taxon>
    </lineage>
</organism>
<dbReference type="Proteomes" id="UP000199225">
    <property type="component" value="Unassembled WGS sequence"/>
</dbReference>
<feature type="transmembrane region" description="Helical" evidence="1">
    <location>
        <begin position="12"/>
        <end position="32"/>
    </location>
</feature>
<keyword evidence="1" id="KW-0472">Membrane</keyword>
<feature type="transmembrane region" description="Helical" evidence="1">
    <location>
        <begin position="38"/>
        <end position="62"/>
    </location>
</feature>
<proteinExistence type="predicted"/>
<dbReference type="EMBL" id="FNEV01000010">
    <property type="protein sequence ID" value="SDJ68884.1"/>
    <property type="molecule type" value="Genomic_DNA"/>
</dbReference>
<keyword evidence="1" id="KW-0812">Transmembrane</keyword>
<keyword evidence="3" id="KW-1185">Reference proteome</keyword>
<dbReference type="STRING" id="86666.SAMN04490247_2868"/>